<dbReference type="Pfam" id="PF09523">
    <property type="entry name" value="DUF2390"/>
    <property type="match status" value="1"/>
</dbReference>
<dbReference type="RefSeq" id="WP_124028035.1">
    <property type="nucleotide sequence ID" value="NZ_JBHRSN010000006.1"/>
</dbReference>
<reference evidence="1 2" key="1">
    <citation type="submission" date="2018-11" db="EMBL/GenBank/DDBJ databases">
        <authorList>
            <person name="Ye M.-Q."/>
            <person name="Du Z.-J."/>
        </authorList>
    </citation>
    <scope>NUCLEOTIDE SEQUENCE [LARGE SCALE GENOMIC DNA]</scope>
    <source>
        <strain evidence="1 2">U0105</strain>
    </source>
</reference>
<dbReference type="Proteomes" id="UP000275281">
    <property type="component" value="Unassembled WGS sequence"/>
</dbReference>
<dbReference type="NCBIfam" id="TIGR02444">
    <property type="entry name" value="TIGR02444 family protein"/>
    <property type="match status" value="1"/>
</dbReference>
<organism evidence="1 2">
    <name type="scientific">Alteromonas sediminis</name>
    <dbReference type="NCBI Taxonomy" id="2259342"/>
    <lineage>
        <taxon>Bacteria</taxon>
        <taxon>Pseudomonadati</taxon>
        <taxon>Pseudomonadota</taxon>
        <taxon>Gammaproteobacteria</taxon>
        <taxon>Alteromonadales</taxon>
        <taxon>Alteromonadaceae</taxon>
        <taxon>Alteromonas/Salinimonas group</taxon>
        <taxon>Alteromonas</taxon>
    </lineage>
</organism>
<evidence type="ECO:0000313" key="1">
    <source>
        <dbReference type="EMBL" id="RPJ66678.1"/>
    </source>
</evidence>
<dbReference type="InterPro" id="IPR012659">
    <property type="entry name" value="CHP02444"/>
</dbReference>
<sequence length="147" mass="16798">MTLRADDFWQFSCQHYMKEGVAKSCLTLQDNFGCNVNLLLLCVFLEQANKGLSIEQCAYLHRAIEHDDNTLKAHREIRKAAKHGNQSNYNSLKQQELALERAQQENLIAAFNGMPKAQKSYDPIDTFLAYYDLDENSKNTLVLPVKA</sequence>
<protein>
    <submittedName>
        <fullName evidence="1">TIGR02444 family protein</fullName>
    </submittedName>
</protein>
<dbReference type="AlphaFoldDB" id="A0A3N5ZAT9"/>
<proteinExistence type="predicted"/>
<name>A0A3N5ZAT9_9ALTE</name>
<comment type="caution">
    <text evidence="1">The sequence shown here is derived from an EMBL/GenBank/DDBJ whole genome shotgun (WGS) entry which is preliminary data.</text>
</comment>
<dbReference type="EMBL" id="RPOK01000003">
    <property type="protein sequence ID" value="RPJ66678.1"/>
    <property type="molecule type" value="Genomic_DNA"/>
</dbReference>
<evidence type="ECO:0000313" key="2">
    <source>
        <dbReference type="Proteomes" id="UP000275281"/>
    </source>
</evidence>
<keyword evidence="2" id="KW-1185">Reference proteome</keyword>
<dbReference type="OrthoDB" id="5795846at2"/>
<gene>
    <name evidence="1" type="ORF">DRW07_11415</name>
</gene>
<accession>A0A3N5ZAT9</accession>